<dbReference type="Pfam" id="PF00320">
    <property type="entry name" value="GATA"/>
    <property type="match status" value="1"/>
</dbReference>
<evidence type="ECO:0000256" key="4">
    <source>
        <dbReference type="ARBA" id="ARBA00023015"/>
    </source>
</evidence>
<accession>A0A4V3XJ33</accession>
<dbReference type="CDD" id="cd00202">
    <property type="entry name" value="ZnF_GATA"/>
    <property type="match status" value="1"/>
</dbReference>
<organism evidence="9 10">
    <name type="scientific">Antrodiella citrinella</name>
    <dbReference type="NCBI Taxonomy" id="2447956"/>
    <lineage>
        <taxon>Eukaryota</taxon>
        <taxon>Fungi</taxon>
        <taxon>Dikarya</taxon>
        <taxon>Basidiomycota</taxon>
        <taxon>Agaricomycotina</taxon>
        <taxon>Agaricomycetes</taxon>
        <taxon>Polyporales</taxon>
        <taxon>Steccherinaceae</taxon>
        <taxon>Antrodiella</taxon>
    </lineage>
</organism>
<evidence type="ECO:0000256" key="3">
    <source>
        <dbReference type="ARBA" id="ARBA00022833"/>
    </source>
</evidence>
<evidence type="ECO:0000256" key="5">
    <source>
        <dbReference type="ARBA" id="ARBA00023163"/>
    </source>
</evidence>
<proteinExistence type="predicted"/>
<keyword evidence="10" id="KW-1185">Reference proteome</keyword>
<dbReference type="PROSITE" id="PS00344">
    <property type="entry name" value="GATA_ZN_FINGER_1"/>
    <property type="match status" value="1"/>
</dbReference>
<feature type="region of interest" description="Disordered" evidence="7">
    <location>
        <begin position="37"/>
        <end position="290"/>
    </location>
</feature>
<keyword evidence="1" id="KW-0479">Metal-binding</keyword>
<feature type="compositionally biased region" description="Basic and acidic residues" evidence="7">
    <location>
        <begin position="364"/>
        <end position="375"/>
    </location>
</feature>
<feature type="domain" description="GATA-type" evidence="8">
    <location>
        <begin position="434"/>
        <end position="469"/>
    </location>
</feature>
<feature type="region of interest" description="Disordered" evidence="7">
    <location>
        <begin position="410"/>
        <end position="443"/>
    </location>
</feature>
<dbReference type="PANTHER" id="PTHR47172:SF24">
    <property type="entry name" value="GATA ZINC FINGER DOMAIN-CONTAINING PROTEIN 14-RELATED"/>
    <property type="match status" value="1"/>
</dbReference>
<evidence type="ECO:0000256" key="6">
    <source>
        <dbReference type="PROSITE-ProRule" id="PRU00094"/>
    </source>
</evidence>
<dbReference type="Proteomes" id="UP000308730">
    <property type="component" value="Unassembled WGS sequence"/>
</dbReference>
<feature type="region of interest" description="Disordered" evidence="7">
    <location>
        <begin position="348"/>
        <end position="398"/>
    </location>
</feature>
<evidence type="ECO:0000313" key="10">
    <source>
        <dbReference type="Proteomes" id="UP000308730"/>
    </source>
</evidence>
<dbReference type="OrthoDB" id="2162994at2759"/>
<evidence type="ECO:0000256" key="7">
    <source>
        <dbReference type="SAM" id="MobiDB-lite"/>
    </source>
</evidence>
<name>A0A4V3XJ33_9APHY</name>
<evidence type="ECO:0000256" key="2">
    <source>
        <dbReference type="ARBA" id="ARBA00022771"/>
    </source>
</evidence>
<protein>
    <recommendedName>
        <fullName evidence="8">GATA-type domain-containing protein</fullName>
    </recommendedName>
</protein>
<feature type="compositionally biased region" description="Pro residues" evidence="7">
    <location>
        <begin position="227"/>
        <end position="236"/>
    </location>
</feature>
<dbReference type="GO" id="GO:0008270">
    <property type="term" value="F:zinc ion binding"/>
    <property type="evidence" value="ECO:0007669"/>
    <property type="project" value="UniProtKB-KW"/>
</dbReference>
<keyword evidence="4" id="KW-0805">Transcription regulation</keyword>
<dbReference type="Gene3D" id="3.30.50.10">
    <property type="entry name" value="Erythroid Transcription Factor GATA-1, subunit A"/>
    <property type="match status" value="1"/>
</dbReference>
<dbReference type="GO" id="GO:0006355">
    <property type="term" value="P:regulation of DNA-templated transcription"/>
    <property type="evidence" value="ECO:0007669"/>
    <property type="project" value="InterPro"/>
</dbReference>
<evidence type="ECO:0000259" key="8">
    <source>
        <dbReference type="PROSITE" id="PS50114"/>
    </source>
</evidence>
<sequence length="524" mass="57366">MASAPQHQVHHSYGGHPPSANHHYEVRLPPIRDLGIVYRDEQAHTAPQPQQEYTQVQGHPSRHDWSRTSSGPGPAHSQHGTMPPPTDPSKPQYPGKPDGQYATPGVPLSAQGSIGPTSTGSRPGSGRGDPSSQSSLKRARSNSSMTEAPGRSPHTNYPPHTAYSAHPAPPGSFQQAHQAPPSQENAHPPTVFAQQSNSGYQPYVHPQSLNQRHYPVPPSAAHAHPPSNAPYPPPAPTEHWQQQQPPPPAPPQYQSAAPQGPYNNFPRTTPLVPESVETRSGAPVQDAKRAAVRQKTIAEIVENCNILYQFANRCANQPHLQPSPEELQDTSRRAALVVRLMDELRRLSSPEDQLPKDLPVLNGADEHRPPKRPWEDTVDEDPMTTSGNRGEYSDDKIQSTAEQDMEIIRSKRATSAGGNAPGQPKSKYRKRSRATPPGKCHSCNIRETPEWRRGPDGARTLCNACGLHYAKLMRKRDKNGISQDGKPAITIESLRASTASARVGLFRRHMTSTLREGQDPLLHT</sequence>
<dbReference type="SMART" id="SM00401">
    <property type="entry name" value="ZnF_GATA"/>
    <property type="match status" value="1"/>
</dbReference>
<feature type="compositionally biased region" description="Polar residues" evidence="7">
    <location>
        <begin position="172"/>
        <end position="185"/>
    </location>
</feature>
<dbReference type="AlphaFoldDB" id="A0A4V3XJ33"/>
<evidence type="ECO:0000256" key="1">
    <source>
        <dbReference type="ARBA" id="ARBA00022723"/>
    </source>
</evidence>
<dbReference type="PANTHER" id="PTHR47172">
    <property type="entry name" value="OS01G0976800 PROTEIN"/>
    <property type="match status" value="1"/>
</dbReference>
<dbReference type="PROSITE" id="PS50114">
    <property type="entry name" value="GATA_ZN_FINGER_2"/>
    <property type="match status" value="1"/>
</dbReference>
<dbReference type="SUPFAM" id="SSF57716">
    <property type="entry name" value="Glucocorticoid receptor-like (DNA-binding domain)"/>
    <property type="match status" value="1"/>
</dbReference>
<feature type="region of interest" description="Disordered" evidence="7">
    <location>
        <begin position="1"/>
        <end position="24"/>
    </location>
</feature>
<feature type="compositionally biased region" description="Polar residues" evidence="7">
    <location>
        <begin position="45"/>
        <end position="58"/>
    </location>
</feature>
<keyword evidence="3" id="KW-0862">Zinc</keyword>
<keyword evidence="5" id="KW-0804">Transcription</keyword>
<evidence type="ECO:0000313" key="9">
    <source>
        <dbReference type="EMBL" id="THH31523.1"/>
    </source>
</evidence>
<keyword evidence="2 6" id="KW-0863">Zinc-finger</keyword>
<dbReference type="GO" id="GO:0043565">
    <property type="term" value="F:sequence-specific DNA binding"/>
    <property type="evidence" value="ECO:0007669"/>
    <property type="project" value="InterPro"/>
</dbReference>
<gene>
    <name evidence="9" type="ORF">EUX98_g2667</name>
</gene>
<dbReference type="InterPro" id="IPR000679">
    <property type="entry name" value="Znf_GATA"/>
</dbReference>
<dbReference type="InterPro" id="IPR013088">
    <property type="entry name" value="Znf_NHR/GATA"/>
</dbReference>
<dbReference type="EMBL" id="SGPM01000045">
    <property type="protein sequence ID" value="THH31523.1"/>
    <property type="molecule type" value="Genomic_DNA"/>
</dbReference>
<comment type="caution">
    <text evidence="9">The sequence shown here is derived from an EMBL/GenBank/DDBJ whole genome shotgun (WGS) entry which is preliminary data.</text>
</comment>
<feature type="compositionally biased region" description="Low complexity" evidence="7">
    <location>
        <begin position="112"/>
        <end position="135"/>
    </location>
</feature>
<reference evidence="9 10" key="1">
    <citation type="submission" date="2019-02" db="EMBL/GenBank/DDBJ databases">
        <title>Genome sequencing of the rare red list fungi Antrodiella citrinella (Flaviporus citrinellus).</title>
        <authorList>
            <person name="Buettner E."/>
            <person name="Kellner H."/>
        </authorList>
    </citation>
    <scope>NUCLEOTIDE SEQUENCE [LARGE SCALE GENOMIC DNA]</scope>
    <source>
        <strain evidence="9 10">DSM 108506</strain>
    </source>
</reference>